<evidence type="ECO:0000313" key="2">
    <source>
        <dbReference type="EMBL" id="KPJ71537.1"/>
    </source>
</evidence>
<dbReference type="AlphaFoldDB" id="A0A0S7Y9R5"/>
<name>A0A0S7Y9R5_UNCT6</name>
<dbReference type="PANTHER" id="PTHR33371">
    <property type="entry name" value="INTERMEMBRANE PHOSPHOLIPID TRANSPORT SYSTEM BINDING PROTEIN MLAD-RELATED"/>
    <property type="match status" value="1"/>
</dbReference>
<dbReference type="InterPro" id="IPR003399">
    <property type="entry name" value="Mce/MlaD"/>
</dbReference>
<dbReference type="EMBL" id="LJNI01000122">
    <property type="protein sequence ID" value="KPJ71537.1"/>
    <property type="molecule type" value="Genomic_DNA"/>
</dbReference>
<reference evidence="2 3" key="1">
    <citation type="journal article" date="2015" name="Microbiome">
        <title>Genomic resolution of linkages in carbon, nitrogen, and sulfur cycling among widespread estuary sediment bacteria.</title>
        <authorList>
            <person name="Baker B.J."/>
            <person name="Lazar C.S."/>
            <person name="Teske A.P."/>
            <person name="Dick G.J."/>
        </authorList>
    </citation>
    <scope>NUCLEOTIDE SEQUENCE [LARGE SCALE GENOMIC DNA]</scope>
    <source>
        <strain evidence="2">DG_78</strain>
    </source>
</reference>
<comment type="caution">
    <text evidence="2">The sequence shown here is derived from an EMBL/GenBank/DDBJ whole genome shotgun (WGS) entry which is preliminary data.</text>
</comment>
<proteinExistence type="predicted"/>
<evidence type="ECO:0000313" key="3">
    <source>
        <dbReference type="Proteomes" id="UP000051012"/>
    </source>
</evidence>
<gene>
    <name evidence="2" type="ORF">AMJ52_08445</name>
</gene>
<feature type="domain" description="Mce/MlaD" evidence="1">
    <location>
        <begin position="1"/>
        <end position="73"/>
    </location>
</feature>
<feature type="non-terminal residue" evidence="2">
    <location>
        <position position="1"/>
    </location>
</feature>
<accession>A0A0S7Y9R5</accession>
<evidence type="ECO:0000259" key="1">
    <source>
        <dbReference type="Pfam" id="PF02470"/>
    </source>
</evidence>
<dbReference type="Pfam" id="PF02470">
    <property type="entry name" value="MlaD"/>
    <property type="match status" value="1"/>
</dbReference>
<sequence>VVYFDDVTGLRVGDPVMIYGLEKGKVKSLQIDQGKVMTLLAIDKKIMIPEDSDISIRSVSLMGGDRYVRIVPGKATTVASVYHGYNTNFDLESLAIQFDSLLIMIKDIELPDFNKIAAEFSRKLDKVTQQLSGMFEGPSEKIEDLIVRLDSLSLQFKGDGTVGKLLKSDELYEEVRETNQALKELIVDIKENPKKYINIKVF</sequence>
<organism evidence="2 3">
    <name type="scientific">candidate division TA06 bacterium DG_78</name>
    <dbReference type="NCBI Taxonomy" id="1703772"/>
    <lineage>
        <taxon>Bacteria</taxon>
        <taxon>Bacteria division TA06</taxon>
    </lineage>
</organism>
<dbReference type="PANTHER" id="PTHR33371:SF4">
    <property type="entry name" value="INTERMEMBRANE PHOSPHOLIPID TRANSPORT SYSTEM BINDING PROTEIN MLAD"/>
    <property type="match status" value="1"/>
</dbReference>
<dbReference type="InterPro" id="IPR052336">
    <property type="entry name" value="MlaD_Phospholipid_Transporter"/>
</dbReference>
<dbReference type="Proteomes" id="UP000051012">
    <property type="component" value="Unassembled WGS sequence"/>
</dbReference>
<protein>
    <recommendedName>
        <fullName evidence="1">Mce/MlaD domain-containing protein</fullName>
    </recommendedName>
</protein>